<evidence type="ECO:0000313" key="3">
    <source>
        <dbReference type="EMBL" id="OEG70259.1"/>
    </source>
</evidence>
<evidence type="ECO:0000256" key="1">
    <source>
        <dbReference type="SAM" id="Coils"/>
    </source>
</evidence>
<sequence>ESLHKSGLNQSEPSISSETVSQPEISQADNPDYLNTSQSPQFPATSELIQNPQISPSAQIPEPSNILNKNLNQDNILTPTPVPLDNSSKIDAKDLTKKESWKEWIGRQWNDNKWYWIGGVVVIVGTDIYYRRRSEAFRLSDKRRRSMEEKQRLLSEIGSLGSLREQRRHLTEATKCLTEKISPLVKERQSLSGVEATKRLTEKILPLVKERQSLSDESQRLTEKIAFLEEQKQRLLGAI</sequence>
<keyword evidence="4" id="KW-1185">Reference proteome</keyword>
<accession>A0A1E5IIE3</accession>
<feature type="non-terminal residue" evidence="3">
    <location>
        <position position="1"/>
    </location>
</feature>
<feature type="coiled-coil region" evidence="1">
    <location>
        <begin position="211"/>
        <end position="238"/>
    </location>
</feature>
<protein>
    <submittedName>
        <fullName evidence="3">Uncharacterized protein</fullName>
    </submittedName>
</protein>
<dbReference type="EMBL" id="LNVX01000400">
    <property type="protein sequence ID" value="OEG70259.1"/>
    <property type="molecule type" value="Genomic_DNA"/>
</dbReference>
<proteinExistence type="predicted"/>
<evidence type="ECO:0000313" key="4">
    <source>
        <dbReference type="Proteomes" id="UP000095237"/>
    </source>
</evidence>
<feature type="compositionally biased region" description="Polar residues" evidence="2">
    <location>
        <begin position="7"/>
        <end position="49"/>
    </location>
</feature>
<comment type="caution">
    <text evidence="3">The sequence shown here is derived from an EMBL/GenBank/DDBJ whole genome shotgun (WGS) entry which is preliminary data.</text>
</comment>
<keyword evidence="1" id="KW-0175">Coiled coil</keyword>
<feature type="region of interest" description="Disordered" evidence="2">
    <location>
        <begin position="1"/>
        <end position="49"/>
    </location>
</feature>
<dbReference type="Proteomes" id="UP000095237">
    <property type="component" value="Unassembled WGS sequence"/>
</dbReference>
<dbReference type="AlphaFoldDB" id="A0A1E5IIE3"/>
<name>A0A1E5IIE3_ENDTX</name>
<reference evidence="3 4" key="1">
    <citation type="submission" date="2015-11" db="EMBL/GenBank/DDBJ databases">
        <title>Evidence for parallel genomic evolution in an endosymbiosis of termite gut flagellates.</title>
        <authorList>
            <person name="Zheng H."/>
        </authorList>
    </citation>
    <scope>NUCLEOTIDE SEQUENCE [LARGE SCALE GENOMIC DNA]</scope>
    <source>
        <strain evidence="3 4">CET450</strain>
    </source>
</reference>
<organism evidence="3 4">
    <name type="scientific">Endomicrobium trichonymphae</name>
    <dbReference type="NCBI Taxonomy" id="1408204"/>
    <lineage>
        <taxon>Bacteria</taxon>
        <taxon>Pseudomonadati</taxon>
        <taxon>Elusimicrobiota</taxon>
        <taxon>Endomicrobiia</taxon>
        <taxon>Endomicrobiales</taxon>
        <taxon>Endomicrobiaceae</taxon>
        <taxon>Candidatus Endomicrobiellum</taxon>
    </lineage>
</organism>
<gene>
    <name evidence="3" type="ORF">ATZ36_05260</name>
</gene>
<evidence type="ECO:0000256" key="2">
    <source>
        <dbReference type="SAM" id="MobiDB-lite"/>
    </source>
</evidence>